<accession>A0ABT5R6U8</accession>
<evidence type="ECO:0000313" key="2">
    <source>
        <dbReference type="Proteomes" id="UP001149400"/>
    </source>
</evidence>
<dbReference type="InterPro" id="IPR005883">
    <property type="entry name" value="PilM"/>
</dbReference>
<organism evidence="1 2">
    <name type="scientific">Enterovibrio gelatinilyticus</name>
    <dbReference type="NCBI Taxonomy" id="2899819"/>
    <lineage>
        <taxon>Bacteria</taxon>
        <taxon>Pseudomonadati</taxon>
        <taxon>Pseudomonadota</taxon>
        <taxon>Gammaproteobacteria</taxon>
        <taxon>Vibrionales</taxon>
        <taxon>Vibrionaceae</taxon>
        <taxon>Enterovibrio</taxon>
    </lineage>
</organism>
<name>A0ABT5R6U8_9GAMM</name>
<dbReference type="EMBL" id="JAJUBC010000037">
    <property type="protein sequence ID" value="MDD1795930.1"/>
    <property type="molecule type" value="Genomic_DNA"/>
</dbReference>
<protein>
    <submittedName>
        <fullName evidence="1">Pilus assembly protein PilM</fullName>
    </submittedName>
</protein>
<evidence type="ECO:0000313" key="1">
    <source>
        <dbReference type="EMBL" id="MDD1795930.1"/>
    </source>
</evidence>
<dbReference type="Proteomes" id="UP001149400">
    <property type="component" value="Unassembled WGS sequence"/>
</dbReference>
<dbReference type="Gene3D" id="3.30.420.40">
    <property type="match status" value="4"/>
</dbReference>
<reference evidence="1" key="1">
    <citation type="submission" date="2021-12" db="EMBL/GenBank/DDBJ databases">
        <title>Enterovibrio ZSDZ35 sp. nov. and Enterovibrio ZSDZ42 sp. nov., isolated from coastal seawater in Qingdao.</title>
        <authorList>
            <person name="Zhang P."/>
        </authorList>
    </citation>
    <scope>NUCLEOTIDE SEQUENCE</scope>
    <source>
        <strain evidence="1">ZSDZ42</strain>
    </source>
</reference>
<dbReference type="RefSeq" id="WP_274166693.1">
    <property type="nucleotide sequence ID" value="NZ_JAJUBC010000037.1"/>
</dbReference>
<dbReference type="Gene3D" id="3.30.1490.300">
    <property type="match status" value="1"/>
</dbReference>
<sequence length="310" mass="34185">MFGVTTTVGIDIGTNTVRAALLQQRNQSVTLKTLLVSPYDPDTLDSVLKSVKKRIAKACSLPWHWPKHQIMGVPQSSIAVKRFPVLKDAPEHEQFVQVGLQLSESLGLPFDELLYDYHTLADKSATEVYACRKSMLNDTLTGLAQAGFSLSVIELHTQALTRLYREQSDIQLVSGVGLLVDVGLERLQICMGGEQSGPFYRELPAPMLTQTSDPSTDRHLYTEQLADIIKRHYQLAATQLSGAEVSHVWLSGECAKHVDILQLESLLSWPTQALNPLRGLTYSPALIEQLNEPVSAWSTAIGLALRGVNQ</sequence>
<gene>
    <name evidence="1" type="primary">pilM</name>
    <name evidence="1" type="ORF">LRP50_22685</name>
</gene>
<proteinExistence type="predicted"/>
<keyword evidence="2" id="KW-1185">Reference proteome</keyword>
<dbReference type="Pfam" id="PF11104">
    <property type="entry name" value="PilM_2"/>
    <property type="match status" value="1"/>
</dbReference>
<comment type="caution">
    <text evidence="1">The sequence shown here is derived from an EMBL/GenBank/DDBJ whole genome shotgun (WGS) entry which is preliminary data.</text>
</comment>